<dbReference type="EMBL" id="QGDO01000001">
    <property type="protein sequence ID" value="PWJ44389.1"/>
    <property type="molecule type" value="Genomic_DNA"/>
</dbReference>
<accession>A0A315ZGU8</accession>
<dbReference type="InterPro" id="IPR043129">
    <property type="entry name" value="ATPase_NBD"/>
</dbReference>
<dbReference type="GO" id="GO:0016301">
    <property type="term" value="F:kinase activity"/>
    <property type="evidence" value="ECO:0007669"/>
    <property type="project" value="UniProtKB-KW"/>
</dbReference>
<dbReference type="AlphaFoldDB" id="A0A315ZGU8"/>
<proteinExistence type="predicted"/>
<dbReference type="Pfam" id="PF03702">
    <property type="entry name" value="AnmK"/>
    <property type="match status" value="1"/>
</dbReference>
<comment type="caution">
    <text evidence="1">The sequence shown here is derived from an EMBL/GenBank/DDBJ whole genome shotgun (WGS) entry which is preliminary data.</text>
</comment>
<dbReference type="OrthoDB" id="9763949at2"/>
<keyword evidence="1" id="KW-0418">Kinase</keyword>
<reference evidence="1 2" key="1">
    <citation type="submission" date="2018-03" db="EMBL/GenBank/DDBJ databases">
        <title>Genomic Encyclopedia of Archaeal and Bacterial Type Strains, Phase II (KMG-II): from individual species to whole genera.</title>
        <authorList>
            <person name="Goeker M."/>
        </authorList>
    </citation>
    <scope>NUCLEOTIDE SEQUENCE [LARGE SCALE GENOMIC DNA]</scope>
    <source>
        <strain evidence="1 2">DSM 28229</strain>
    </source>
</reference>
<dbReference type="SUPFAM" id="SSF53067">
    <property type="entry name" value="Actin-like ATPase domain"/>
    <property type="match status" value="1"/>
</dbReference>
<evidence type="ECO:0000313" key="1">
    <source>
        <dbReference type="EMBL" id="PWJ44389.1"/>
    </source>
</evidence>
<protein>
    <submittedName>
        <fullName evidence="1">Anhydro-N-acetylmuramic acid kinase</fullName>
    </submittedName>
</protein>
<keyword evidence="2" id="KW-1185">Reference proteome</keyword>
<evidence type="ECO:0000313" key="2">
    <source>
        <dbReference type="Proteomes" id="UP000245535"/>
    </source>
</evidence>
<dbReference type="GO" id="GO:0016773">
    <property type="term" value="F:phosphotransferase activity, alcohol group as acceptor"/>
    <property type="evidence" value="ECO:0007669"/>
    <property type="project" value="InterPro"/>
</dbReference>
<dbReference type="GO" id="GO:0005524">
    <property type="term" value="F:ATP binding"/>
    <property type="evidence" value="ECO:0007669"/>
    <property type="project" value="InterPro"/>
</dbReference>
<dbReference type="GO" id="GO:0009254">
    <property type="term" value="P:peptidoglycan turnover"/>
    <property type="evidence" value="ECO:0007669"/>
    <property type="project" value="InterPro"/>
</dbReference>
<dbReference type="RefSeq" id="WP_109615882.1">
    <property type="nucleotide sequence ID" value="NZ_QGDO01000001.1"/>
</dbReference>
<dbReference type="GO" id="GO:0006040">
    <property type="term" value="P:amino sugar metabolic process"/>
    <property type="evidence" value="ECO:0007669"/>
    <property type="project" value="InterPro"/>
</dbReference>
<dbReference type="PANTHER" id="PTHR30605:SF0">
    <property type="entry name" value="ANHYDRO-N-ACETYLMURAMIC ACID KINASE"/>
    <property type="match status" value="1"/>
</dbReference>
<dbReference type="NCBIfam" id="NF007144">
    <property type="entry name" value="PRK09585.2-3"/>
    <property type="match status" value="1"/>
</dbReference>
<sequence length="362" mass="40125">MKYKVIGMMSGTSLDGLDLCYVHFDVTDNWKFEIKKSKSVDYDHSLQEKLASVESGSALAYARFDVELGKFFAEEVKKFIDEYQLEVDFICSHGHTIFHQPDEFSLTTQIGSPAHINAITKIPVVADFRTTDVALGGQGAPLVPIGDRLLFSEFRYCLNLGGISNISFEGTNGERLAFDVGIANMPLNHYMRTIGKSYDEDGKLAASGKVDLDILNKLNELDFYKKEGAKSLGKEWVLEYVIPLLDQIPTLEDKLATAVEHASMQIGVCLEKYKLDQNEKCLITGGGAFNSYFIDRIKYYASGVEFATTSSELIEMKEALIFGLLGVLKVRGEVNCLSSVTGALVDNVGGQIYDFNSKLKFV</sequence>
<name>A0A315ZGU8_SEDFL</name>
<keyword evidence="1" id="KW-0808">Transferase</keyword>
<gene>
    <name evidence="1" type="ORF">BC781_101748</name>
</gene>
<dbReference type="Proteomes" id="UP000245535">
    <property type="component" value="Unassembled WGS sequence"/>
</dbReference>
<dbReference type="Gene3D" id="3.30.420.40">
    <property type="match status" value="2"/>
</dbReference>
<dbReference type="PANTHER" id="PTHR30605">
    <property type="entry name" value="ANHYDRO-N-ACETYLMURAMIC ACID KINASE"/>
    <property type="match status" value="1"/>
</dbReference>
<dbReference type="InterPro" id="IPR005338">
    <property type="entry name" value="Anhydro_N_Ac-Mur_kinase"/>
</dbReference>
<organism evidence="1 2">
    <name type="scientific">Sediminitomix flava</name>
    <dbReference type="NCBI Taxonomy" id="379075"/>
    <lineage>
        <taxon>Bacteria</taxon>
        <taxon>Pseudomonadati</taxon>
        <taxon>Bacteroidota</taxon>
        <taxon>Cytophagia</taxon>
        <taxon>Cytophagales</taxon>
        <taxon>Flammeovirgaceae</taxon>
        <taxon>Sediminitomix</taxon>
    </lineage>
</organism>